<dbReference type="AlphaFoldDB" id="A0A7W8EGA4"/>
<proteinExistence type="predicted"/>
<sequence>MNTVRTWGPALIFMIVIAVAVVAISVVPWMLEDWRRCGEAYDRIEAALTPVDLVESRPPGAVAHGELVSTCDADDYFASVEQSYRPGSSREAVEPHYREAALRHGWRRIGGEGSCFEKAGVTFSLFMAADEYVVSASTVSCDAL</sequence>
<keyword evidence="1" id="KW-0812">Transmembrane</keyword>
<reference evidence="2 3" key="1">
    <citation type="submission" date="2020-08" db="EMBL/GenBank/DDBJ databases">
        <title>Genomic Encyclopedia of Type Strains, Phase IV (KMG-IV): sequencing the most valuable type-strain genomes for metagenomic binning, comparative biology and taxonomic classification.</title>
        <authorList>
            <person name="Goeker M."/>
        </authorList>
    </citation>
    <scope>NUCLEOTIDE SEQUENCE [LARGE SCALE GENOMIC DNA]</scope>
    <source>
        <strain evidence="2 3">DSM 45385</strain>
    </source>
</reference>
<evidence type="ECO:0000313" key="3">
    <source>
        <dbReference type="Proteomes" id="UP000568380"/>
    </source>
</evidence>
<feature type="transmembrane region" description="Helical" evidence="1">
    <location>
        <begin position="6"/>
        <end position="31"/>
    </location>
</feature>
<comment type="caution">
    <text evidence="2">The sequence shown here is derived from an EMBL/GenBank/DDBJ whole genome shotgun (WGS) entry which is preliminary data.</text>
</comment>
<keyword evidence="3" id="KW-1185">Reference proteome</keyword>
<dbReference type="RefSeq" id="WP_184962786.1">
    <property type="nucleotide sequence ID" value="NZ_JACHIN010000004.1"/>
</dbReference>
<accession>A0A7W8EGA4</accession>
<keyword evidence="1" id="KW-0472">Membrane</keyword>
<evidence type="ECO:0000256" key="1">
    <source>
        <dbReference type="SAM" id="Phobius"/>
    </source>
</evidence>
<evidence type="ECO:0000313" key="2">
    <source>
        <dbReference type="EMBL" id="MBB5078263.1"/>
    </source>
</evidence>
<gene>
    <name evidence="2" type="ORF">HNR40_003738</name>
</gene>
<dbReference type="Proteomes" id="UP000568380">
    <property type="component" value="Unassembled WGS sequence"/>
</dbReference>
<name>A0A7W8EGA4_9ACTN</name>
<keyword evidence="1" id="KW-1133">Transmembrane helix</keyword>
<dbReference type="EMBL" id="JACHIN010000004">
    <property type="protein sequence ID" value="MBB5078263.1"/>
    <property type="molecule type" value="Genomic_DNA"/>
</dbReference>
<protein>
    <submittedName>
        <fullName evidence="2">Uncharacterized protein</fullName>
    </submittedName>
</protein>
<organism evidence="2 3">
    <name type="scientific">Nonomuraea endophytica</name>
    <dbReference type="NCBI Taxonomy" id="714136"/>
    <lineage>
        <taxon>Bacteria</taxon>
        <taxon>Bacillati</taxon>
        <taxon>Actinomycetota</taxon>
        <taxon>Actinomycetes</taxon>
        <taxon>Streptosporangiales</taxon>
        <taxon>Streptosporangiaceae</taxon>
        <taxon>Nonomuraea</taxon>
    </lineage>
</organism>